<dbReference type="SMART" id="SM00209">
    <property type="entry name" value="TSP1"/>
    <property type="match status" value="9"/>
</dbReference>
<dbReference type="EMBL" id="CAUEEQ010031172">
    <property type="protein sequence ID" value="CAJ0950148.1"/>
    <property type="molecule type" value="Genomic_DNA"/>
</dbReference>
<organism evidence="14 15">
    <name type="scientific">Ranitomeya imitator</name>
    <name type="common">mimic poison frog</name>
    <dbReference type="NCBI Taxonomy" id="111125"/>
    <lineage>
        <taxon>Eukaryota</taxon>
        <taxon>Metazoa</taxon>
        <taxon>Chordata</taxon>
        <taxon>Craniata</taxon>
        <taxon>Vertebrata</taxon>
        <taxon>Euteleostomi</taxon>
        <taxon>Amphibia</taxon>
        <taxon>Batrachia</taxon>
        <taxon>Anura</taxon>
        <taxon>Neobatrachia</taxon>
        <taxon>Hyloidea</taxon>
        <taxon>Dendrobatidae</taxon>
        <taxon>Dendrobatinae</taxon>
        <taxon>Ranitomeya</taxon>
    </lineage>
</organism>
<dbReference type="Gene3D" id="3.40.1620.60">
    <property type="match status" value="1"/>
</dbReference>
<feature type="domain" description="Peptidase M12B" evidence="13">
    <location>
        <begin position="244"/>
        <end position="449"/>
    </location>
</feature>
<evidence type="ECO:0000256" key="9">
    <source>
        <dbReference type="ARBA" id="ARBA00023180"/>
    </source>
</evidence>
<feature type="active site" evidence="10">
    <location>
        <position position="389"/>
    </location>
</feature>
<evidence type="ECO:0000256" key="5">
    <source>
        <dbReference type="ARBA" id="ARBA00022801"/>
    </source>
</evidence>
<dbReference type="InterPro" id="IPR035914">
    <property type="entry name" value="Sperma_CUB_dom_sf"/>
</dbReference>
<evidence type="ECO:0000256" key="8">
    <source>
        <dbReference type="ARBA" id="ARBA00023157"/>
    </source>
</evidence>
<sequence>MKKQEGVVAREAPDPELPHPSNQTSLQGKHRVTKRGPALSNPMFTLVTGGLRHHWSLESCLCDSSPVTKQRRCSDRDRCLDRCSVAKCDAFNLDLGNLTCTCKEGPNISSPCFVNVCTLQTPRQRYVFAFSEEERLITTERFLNASFHHLRQNSRGSTVTILHPEGARSAITYYEGQIHGFFIKDMEQFSIQPVKEKHLLLTPEQEPCNTHIIFRVGNEFKLNKESLNAPRISRLQKRAVLGVKHLELLVIVGYDVYQFHQEDTEKYILTNLNIGAELLRDVSLSATVRVHLVKMIILTEPEAGIQVSANLMSSLMSVCEWSKSLNPVSDSDPQHADLVLYITRFDLELPDGNKQVRGVTQLGGACSSSWNCVITEDTGFDLGITIAHEIGHSFGINHDGTGNSCSGSGKIMATEGSHNSVHLTWSDCSREQFLQFLSSDQANCIDDLPALESSIPGWKPGLYYGADEQCKIAFGSSALACTFSHNDLRKTAAKTHTQQVHIASTGSGAKDTMREGPAMTSRSCDRNVITGPALIQPWDRKLPRAPHTGDRTTRGPRKDTCSVLSCHITQHDRTSCNRLLVPLLDGTECGENKWCHKGRCTSLAELNPVSVVHGVWSTWSSFTSCSRSCGGGVIVRKRQCNNPRPAFGGRHCEGPSLQAEMCNTQTCDTTQLEFMTEQCAATDDKPLFLSQGQPSYYHWTSVAGFARGDTLCQHMCRAQGQNFMVKRGDTFMDGTRCEPSGETDATFKLCIAGRCKVFGCDGVMDSALVTDQCRVCGGDNGTCSRVSGTFSEGIAGAYVTFLTVPVGSMTIHVTNRKPLFTHMAVKENAEYIVAGKKSISMNVTHPSMLEDEQMEFRLFLTPEKLPHQEKIIIDGPTTSKLEIQVYRKYGPEFGESSTNPDIEYSYYVPTKDHSYAWMSVRGPCSAICGGGVQIVSYECFDLTLQEVVESKLCNDDSNFIQPAKEPCGDDPCPPRWDVKVSTPCTVSCGGGIMLRTVHCVQKKNDMETIISDRYCSHTPRPEVFTTCHPEACPARWEMSEPGLCSAICGSGLAKRNVSCVQSQSGLESMVDDSNCSWHERPTSLVQCVVSVCPVGWTRIIPSVNKVTNGINKTDVYVWSPVQGECSVTCGTGSSELHYICVDFYAKEETTEENCNQTLKPETQHKPCQPQSCPPEWEVMELSPCPVTCGGGIIPLSVACVRRDNNIAYRLPHSNCSPIPPPNSIKECAMEPCPVRWRYKSGSCSVSCGGGILQRVLYCTREGEAEEKIVADNECQHLPHPQEQEPCNHQPCPPSCTADYDYINRWQVVDVSPCSAACGYGVSKQKVSCMETVAGEENQVDTASCPSHERPLAVIPCFMANCFYMWDMGAWTQCSVTCGNGIQRRQEFCINSKTHQQVSPTFCLNAPKPITMRGCSENPCLLETQTSPPDVVRGPLSTPAVPNQRPQFKAASMSERPKHVDDEDVCGRLFMNATGVINTTGLLDKDCIFSIGRPLGEVIVVKVLSSSLNCTAGELVLFYGRAMWRKSCTRLSSVTVTARSNTLTVRQRQFLPGNGIALAYWSRSAAESYHQDCDVQLFGMQGDIQNPVQPKSGSPACRVFIDVPPTFTIAIHALYMDLNLGHNETNSNYILVSRHKSEMANRHIGAMWAKLVCNFVCVTMSVGGIAFVMGQHSLIRV</sequence>
<dbReference type="SUPFAM" id="SSF49854">
    <property type="entry name" value="Spermadhesin, CUB domain"/>
    <property type="match status" value="1"/>
</dbReference>
<dbReference type="Pfam" id="PF19236">
    <property type="entry name" value="ADAMTS_CR_3"/>
    <property type="match status" value="1"/>
</dbReference>
<dbReference type="PRINTS" id="PR01857">
    <property type="entry name" value="ADAMTSFAMILY"/>
</dbReference>
<dbReference type="Pfam" id="PF17771">
    <property type="entry name" value="ADAMTS_CR_2"/>
    <property type="match status" value="1"/>
</dbReference>
<dbReference type="Gene3D" id="2.60.120.830">
    <property type="match status" value="1"/>
</dbReference>
<dbReference type="Pfam" id="PF00090">
    <property type="entry name" value="TSP_1"/>
    <property type="match status" value="1"/>
</dbReference>
<feature type="transmembrane region" description="Helical" evidence="12">
    <location>
        <begin position="1646"/>
        <end position="1668"/>
    </location>
</feature>
<dbReference type="Pfam" id="PF05986">
    <property type="entry name" value="ADAMTS_spacer1"/>
    <property type="match status" value="1"/>
</dbReference>
<dbReference type="InterPro" id="IPR000884">
    <property type="entry name" value="TSP1_rpt"/>
</dbReference>
<dbReference type="InterPro" id="IPR024079">
    <property type="entry name" value="MetalloPept_cat_dom_sf"/>
</dbReference>
<dbReference type="InterPro" id="IPR010294">
    <property type="entry name" value="ADAMTS_spacer1"/>
</dbReference>
<evidence type="ECO:0000256" key="1">
    <source>
        <dbReference type="ARBA" id="ARBA00004613"/>
    </source>
</evidence>
<dbReference type="InterPro" id="IPR050439">
    <property type="entry name" value="ADAMTS_ADAMTS-like"/>
</dbReference>
<name>A0ABN9LT82_9NEOB</name>
<dbReference type="Proteomes" id="UP001176940">
    <property type="component" value="Unassembled WGS sequence"/>
</dbReference>
<dbReference type="CDD" id="cd04273">
    <property type="entry name" value="ZnMc_ADAMTS_like"/>
    <property type="match status" value="1"/>
</dbReference>
<proteinExistence type="predicted"/>
<dbReference type="SUPFAM" id="SSF82895">
    <property type="entry name" value="TSP-1 type 1 repeat"/>
    <property type="match status" value="7"/>
</dbReference>
<keyword evidence="3" id="KW-0645">Protease</keyword>
<dbReference type="PANTHER" id="PTHR13723">
    <property type="entry name" value="ADAMTS A DISINTEGRIN AND METALLOPROTEASE WITH THROMBOSPONDIN MOTIFS PROTEASE"/>
    <property type="match status" value="1"/>
</dbReference>
<gene>
    <name evidence="14" type="ORF">RIMI_LOCUS12894138</name>
</gene>
<comment type="caution">
    <text evidence="14">The sequence shown here is derived from an EMBL/GenBank/DDBJ whole genome shotgun (WGS) entry which is preliminary data.</text>
</comment>
<evidence type="ECO:0000256" key="7">
    <source>
        <dbReference type="ARBA" id="ARBA00023049"/>
    </source>
</evidence>
<dbReference type="Pfam" id="PF19030">
    <property type="entry name" value="TSP1_ADAMTS"/>
    <property type="match status" value="6"/>
</dbReference>
<comment type="caution">
    <text evidence="10">Lacks conserved residue(s) required for the propagation of feature annotation.</text>
</comment>
<evidence type="ECO:0000256" key="4">
    <source>
        <dbReference type="ARBA" id="ARBA00022723"/>
    </source>
</evidence>
<keyword evidence="12" id="KW-0472">Membrane</keyword>
<keyword evidence="12" id="KW-1133">Transmembrane helix</keyword>
<dbReference type="PROSITE" id="PS50092">
    <property type="entry name" value="TSP1"/>
    <property type="match status" value="6"/>
</dbReference>
<evidence type="ECO:0000256" key="6">
    <source>
        <dbReference type="ARBA" id="ARBA00022833"/>
    </source>
</evidence>
<keyword evidence="7" id="KW-0482">Metalloprotease</keyword>
<dbReference type="SUPFAM" id="SSF55486">
    <property type="entry name" value="Metalloproteases ('zincins'), catalytic domain"/>
    <property type="match status" value="1"/>
</dbReference>
<dbReference type="InterPro" id="IPR041645">
    <property type="entry name" value="ADAMTS_CR_2"/>
</dbReference>
<dbReference type="Gene3D" id="3.40.390.10">
    <property type="entry name" value="Collagenase (Catalytic Domain)"/>
    <property type="match status" value="1"/>
</dbReference>
<keyword evidence="2" id="KW-0964">Secreted</keyword>
<evidence type="ECO:0000256" key="12">
    <source>
        <dbReference type="SAM" id="Phobius"/>
    </source>
</evidence>
<feature type="region of interest" description="Disordered" evidence="11">
    <location>
        <begin position="1"/>
        <end position="37"/>
    </location>
</feature>
<keyword evidence="4 10" id="KW-0479">Metal-binding</keyword>
<comment type="subcellular location">
    <subcellularLocation>
        <location evidence="1">Secreted</location>
    </subcellularLocation>
</comment>
<accession>A0ABN9LT82</accession>
<feature type="region of interest" description="Disordered" evidence="11">
    <location>
        <begin position="495"/>
        <end position="522"/>
    </location>
</feature>
<evidence type="ECO:0000259" key="13">
    <source>
        <dbReference type="PROSITE" id="PS50215"/>
    </source>
</evidence>
<keyword evidence="9" id="KW-0325">Glycoprotein</keyword>
<evidence type="ECO:0000256" key="10">
    <source>
        <dbReference type="PROSITE-ProRule" id="PRU00276"/>
    </source>
</evidence>
<evidence type="ECO:0000256" key="2">
    <source>
        <dbReference type="ARBA" id="ARBA00022525"/>
    </source>
</evidence>
<protein>
    <recommendedName>
        <fullName evidence="13">Peptidase M12B domain-containing protein</fullName>
    </recommendedName>
</protein>
<dbReference type="Pfam" id="PF01421">
    <property type="entry name" value="Reprolysin"/>
    <property type="match status" value="1"/>
</dbReference>
<evidence type="ECO:0000256" key="3">
    <source>
        <dbReference type="ARBA" id="ARBA00022670"/>
    </source>
</evidence>
<feature type="binding site" evidence="10">
    <location>
        <position position="398"/>
    </location>
    <ligand>
        <name>Zn(2+)</name>
        <dbReference type="ChEBI" id="CHEBI:29105"/>
        <note>catalytic</note>
    </ligand>
</feature>
<keyword evidence="5" id="KW-0378">Hydrolase</keyword>
<dbReference type="PANTHER" id="PTHR13723:SF20">
    <property type="entry name" value="A DISINTEGRIN AND METALLOPROTEINASE WITH THROMBOSPONDIN MOTIFS 13"/>
    <property type="match status" value="1"/>
</dbReference>
<keyword evidence="6 10" id="KW-0862">Zinc</keyword>
<feature type="binding site" evidence="10">
    <location>
        <position position="392"/>
    </location>
    <ligand>
        <name>Zn(2+)</name>
        <dbReference type="ChEBI" id="CHEBI:29105"/>
        <note>catalytic</note>
    </ligand>
</feature>
<reference evidence="14" key="1">
    <citation type="submission" date="2023-07" db="EMBL/GenBank/DDBJ databases">
        <authorList>
            <person name="Stuckert A."/>
        </authorList>
    </citation>
    <scope>NUCLEOTIDE SEQUENCE</scope>
</reference>
<dbReference type="PROSITE" id="PS50215">
    <property type="entry name" value="ADAM_MEPRO"/>
    <property type="match status" value="1"/>
</dbReference>
<evidence type="ECO:0000256" key="11">
    <source>
        <dbReference type="SAM" id="MobiDB-lite"/>
    </source>
</evidence>
<keyword evidence="12" id="KW-0812">Transmembrane</keyword>
<feature type="binding site" evidence="10">
    <location>
        <position position="388"/>
    </location>
    <ligand>
        <name>Zn(2+)</name>
        <dbReference type="ChEBI" id="CHEBI:29105"/>
        <note>catalytic</note>
    </ligand>
</feature>
<evidence type="ECO:0000313" key="14">
    <source>
        <dbReference type="EMBL" id="CAJ0950148.1"/>
    </source>
</evidence>
<dbReference type="InterPro" id="IPR001590">
    <property type="entry name" value="Peptidase_M12B"/>
</dbReference>
<dbReference type="InterPro" id="IPR036383">
    <property type="entry name" value="TSP1_rpt_sf"/>
</dbReference>
<dbReference type="InterPro" id="IPR045371">
    <property type="entry name" value="ADAMTS_CR_3"/>
</dbReference>
<evidence type="ECO:0000313" key="15">
    <source>
        <dbReference type="Proteomes" id="UP001176940"/>
    </source>
</evidence>
<dbReference type="InterPro" id="IPR013273">
    <property type="entry name" value="ADAMTS/ADAMTS-like"/>
</dbReference>
<keyword evidence="8" id="KW-1015">Disulfide bond</keyword>
<feature type="compositionally biased region" description="Polar residues" evidence="11">
    <location>
        <begin position="495"/>
        <end position="507"/>
    </location>
</feature>
<dbReference type="Gene3D" id="2.20.100.10">
    <property type="entry name" value="Thrombospondin type-1 (TSP1) repeat"/>
    <property type="match status" value="6"/>
</dbReference>
<keyword evidence="15" id="KW-1185">Reference proteome</keyword>